<dbReference type="AlphaFoldDB" id="A0A1H4U921"/>
<dbReference type="OrthoDB" id="9807630at2"/>
<dbReference type="EMBL" id="FNSD01000001">
    <property type="protein sequence ID" value="SEC65252.1"/>
    <property type="molecule type" value="Genomic_DNA"/>
</dbReference>
<dbReference type="PANTHER" id="PTHR43434">
    <property type="entry name" value="PHOSPHOGLYCOLATE PHOSPHATASE"/>
    <property type="match status" value="1"/>
</dbReference>
<dbReference type="GO" id="GO:0005829">
    <property type="term" value="C:cytosol"/>
    <property type="evidence" value="ECO:0007669"/>
    <property type="project" value="TreeGrafter"/>
</dbReference>
<comment type="pathway">
    <text evidence="2">Organic acid metabolism; glycolate biosynthesis; glycolate from 2-phosphoglycolate: step 1/1.</text>
</comment>
<evidence type="ECO:0000256" key="2">
    <source>
        <dbReference type="ARBA" id="ARBA00004818"/>
    </source>
</evidence>
<dbReference type="GO" id="GO:0006281">
    <property type="term" value="P:DNA repair"/>
    <property type="evidence" value="ECO:0007669"/>
    <property type="project" value="TreeGrafter"/>
</dbReference>
<dbReference type="Pfam" id="PF13419">
    <property type="entry name" value="HAD_2"/>
    <property type="match status" value="1"/>
</dbReference>
<dbReference type="InterPro" id="IPR023214">
    <property type="entry name" value="HAD_sf"/>
</dbReference>
<dbReference type="InterPro" id="IPR041492">
    <property type="entry name" value="HAD_2"/>
</dbReference>
<dbReference type="SUPFAM" id="SSF56784">
    <property type="entry name" value="HAD-like"/>
    <property type="match status" value="1"/>
</dbReference>
<dbReference type="InterPro" id="IPR050155">
    <property type="entry name" value="HAD-like_hydrolase_sf"/>
</dbReference>
<dbReference type="GO" id="GO:0008967">
    <property type="term" value="F:phosphoglycolate phosphatase activity"/>
    <property type="evidence" value="ECO:0007669"/>
    <property type="project" value="UniProtKB-EC"/>
</dbReference>
<dbReference type="EC" id="3.1.3.18" evidence="4"/>
<dbReference type="RefSeq" id="WP_074655663.1">
    <property type="nucleotide sequence ID" value="NZ_FNSD01000001.1"/>
</dbReference>
<sequence length="238" mass="26072">MPDSTPAKGLDCDLLVFDLDGTLIDSQQDLSNSVNATLAYLQRPALHDKRIAEFIGDGAAMLVRRALEATGDASDSVMAEALPFFLDYYRSHNLDFTFAYPGVIAELQRIQQVAPTLPMAILTNKPFRPSRIICDGLGLSPFFFQNYGGDSFPQKKPDPFGMNALIREATAMLGRQVIAERTVLIGDSHVDVETARNAGALCLGCSYGLAPERLREARPDHIVDSPTEWISGLRTLLL</sequence>
<dbReference type="InterPro" id="IPR023198">
    <property type="entry name" value="PGP-like_dom2"/>
</dbReference>
<dbReference type="Proteomes" id="UP000182409">
    <property type="component" value="Unassembled WGS sequence"/>
</dbReference>
<protein>
    <recommendedName>
        <fullName evidence="4">phosphoglycolate phosphatase</fullName>
        <ecNumber evidence="4">3.1.3.18</ecNumber>
    </recommendedName>
</protein>
<dbReference type="InterPro" id="IPR036412">
    <property type="entry name" value="HAD-like_sf"/>
</dbReference>
<dbReference type="SFLD" id="SFLDS00003">
    <property type="entry name" value="Haloacid_Dehalogenase"/>
    <property type="match status" value="1"/>
</dbReference>
<name>A0A1H4U921_9BACT</name>
<comment type="catalytic activity">
    <reaction evidence="1">
        <text>2-phosphoglycolate + H2O = glycolate + phosphate</text>
        <dbReference type="Rhea" id="RHEA:14369"/>
        <dbReference type="ChEBI" id="CHEBI:15377"/>
        <dbReference type="ChEBI" id="CHEBI:29805"/>
        <dbReference type="ChEBI" id="CHEBI:43474"/>
        <dbReference type="ChEBI" id="CHEBI:58033"/>
        <dbReference type="EC" id="3.1.3.18"/>
    </reaction>
</comment>
<reference evidence="5 6" key="1">
    <citation type="submission" date="2016-10" db="EMBL/GenBank/DDBJ databases">
        <authorList>
            <person name="de Groot N.N."/>
        </authorList>
    </citation>
    <scope>NUCLEOTIDE SEQUENCE [LARGE SCALE GENOMIC DNA]</scope>
    <source>
        <strain evidence="5 6">AB35.6</strain>
    </source>
</reference>
<evidence type="ECO:0000313" key="5">
    <source>
        <dbReference type="EMBL" id="SEC65252.1"/>
    </source>
</evidence>
<evidence type="ECO:0000256" key="1">
    <source>
        <dbReference type="ARBA" id="ARBA00000830"/>
    </source>
</evidence>
<dbReference type="PANTHER" id="PTHR43434:SF1">
    <property type="entry name" value="PHOSPHOGLYCOLATE PHOSPHATASE"/>
    <property type="match status" value="1"/>
</dbReference>
<dbReference type="Gene3D" id="1.10.150.240">
    <property type="entry name" value="Putative phosphatase, domain 2"/>
    <property type="match status" value="1"/>
</dbReference>
<dbReference type="SFLD" id="SFLDG01129">
    <property type="entry name" value="C1.5:_HAD__Beta-PGM__Phosphata"/>
    <property type="match status" value="1"/>
</dbReference>
<evidence type="ECO:0000313" key="6">
    <source>
        <dbReference type="Proteomes" id="UP000182409"/>
    </source>
</evidence>
<dbReference type="Gene3D" id="3.40.50.1000">
    <property type="entry name" value="HAD superfamily/HAD-like"/>
    <property type="match status" value="1"/>
</dbReference>
<proteinExistence type="inferred from homology"/>
<accession>A0A1H4U921</accession>
<evidence type="ECO:0000256" key="3">
    <source>
        <dbReference type="ARBA" id="ARBA00006171"/>
    </source>
</evidence>
<evidence type="ECO:0000256" key="4">
    <source>
        <dbReference type="ARBA" id="ARBA00013078"/>
    </source>
</evidence>
<organism evidence="5 6">
    <name type="scientific">Terriglobus roseus</name>
    <dbReference type="NCBI Taxonomy" id="392734"/>
    <lineage>
        <taxon>Bacteria</taxon>
        <taxon>Pseudomonadati</taxon>
        <taxon>Acidobacteriota</taxon>
        <taxon>Terriglobia</taxon>
        <taxon>Terriglobales</taxon>
        <taxon>Acidobacteriaceae</taxon>
        <taxon>Terriglobus</taxon>
    </lineage>
</organism>
<comment type="similarity">
    <text evidence="3">Belongs to the HAD-like hydrolase superfamily. CbbY/CbbZ/Gph/YieH family.</text>
</comment>
<gene>
    <name evidence="5" type="ORF">SAMN05443244_3999</name>
</gene>